<evidence type="ECO:0000313" key="3">
    <source>
        <dbReference type="EMBL" id="NEA18794.1"/>
    </source>
</evidence>
<keyword evidence="2" id="KW-0472">Membrane</keyword>
<keyword evidence="2" id="KW-1133">Transmembrane helix</keyword>
<dbReference type="Proteomes" id="UP000471293">
    <property type="component" value="Unassembled WGS sequence"/>
</dbReference>
<organism evidence="3 4">
    <name type="scientific">Streptomyces halstedii</name>
    <dbReference type="NCBI Taxonomy" id="1944"/>
    <lineage>
        <taxon>Bacteria</taxon>
        <taxon>Bacillati</taxon>
        <taxon>Actinomycetota</taxon>
        <taxon>Actinomycetes</taxon>
        <taxon>Kitasatosporales</taxon>
        <taxon>Streptomycetaceae</taxon>
        <taxon>Streptomyces</taxon>
    </lineage>
</organism>
<dbReference type="EMBL" id="JAAGLQ010000542">
    <property type="protein sequence ID" value="NEA18794.1"/>
    <property type="molecule type" value="Genomic_DNA"/>
</dbReference>
<name>A0A6N9U4M9_STRHA</name>
<feature type="region of interest" description="Disordered" evidence="1">
    <location>
        <begin position="1"/>
        <end position="23"/>
    </location>
</feature>
<evidence type="ECO:0000256" key="1">
    <source>
        <dbReference type="SAM" id="MobiDB-lite"/>
    </source>
</evidence>
<dbReference type="RefSeq" id="WP_164347923.1">
    <property type="nucleotide sequence ID" value="NZ_JAAGLQ010000542.1"/>
</dbReference>
<sequence length="224" mass="24028">MSFDRSDRVEQTPGDDRGRGRRNRVVAIGVGAVVVAGLLGFGSYTLLDRSEAKERGQDSSAQDAKQPEKAEATPADGPIAGERTWDAKELTRDHVTTEVTYPMEPPVGGDHNPAWLNCDGVVYEKAVPNVNAVHALEHGAVWVTYNRKAADADVRELASRVEKTAYALMSPYEGQAGAIMLSAWGKQVTVDGAEDPRVEQFFTKYVQGAQTPEPGAPCTGGVDG</sequence>
<reference evidence="3 4" key="1">
    <citation type="submission" date="2020-01" db="EMBL/GenBank/DDBJ databases">
        <title>Insect and environment-associated Actinomycetes.</title>
        <authorList>
            <person name="Currrie C."/>
            <person name="Chevrette M."/>
            <person name="Carlson C."/>
            <person name="Stubbendieck R."/>
            <person name="Wendt-Pienkowski E."/>
        </authorList>
    </citation>
    <scope>NUCLEOTIDE SEQUENCE [LARGE SCALE GENOMIC DNA]</scope>
    <source>
        <strain evidence="3 4">SID11342</strain>
    </source>
</reference>
<protein>
    <submittedName>
        <fullName evidence="3">DUF3105 domain-containing protein</fullName>
    </submittedName>
</protein>
<dbReference type="InterPro" id="IPR021454">
    <property type="entry name" value="DUF3105"/>
</dbReference>
<dbReference type="AlphaFoldDB" id="A0A6N9U4M9"/>
<feature type="transmembrane region" description="Helical" evidence="2">
    <location>
        <begin position="25"/>
        <end position="47"/>
    </location>
</feature>
<keyword evidence="2" id="KW-0812">Transmembrane</keyword>
<evidence type="ECO:0000313" key="4">
    <source>
        <dbReference type="Proteomes" id="UP000471293"/>
    </source>
</evidence>
<dbReference type="Pfam" id="PF11303">
    <property type="entry name" value="DUF3105"/>
    <property type="match status" value="1"/>
</dbReference>
<gene>
    <name evidence="3" type="ORF">G3I29_25490</name>
</gene>
<proteinExistence type="predicted"/>
<comment type="caution">
    <text evidence="3">The sequence shown here is derived from an EMBL/GenBank/DDBJ whole genome shotgun (WGS) entry which is preliminary data.</text>
</comment>
<feature type="compositionally biased region" description="Basic and acidic residues" evidence="1">
    <location>
        <begin position="1"/>
        <end position="18"/>
    </location>
</feature>
<feature type="region of interest" description="Disordered" evidence="1">
    <location>
        <begin position="52"/>
        <end position="84"/>
    </location>
</feature>
<evidence type="ECO:0000256" key="2">
    <source>
        <dbReference type="SAM" id="Phobius"/>
    </source>
</evidence>
<accession>A0A6N9U4M9</accession>